<evidence type="ECO:0000313" key="2">
    <source>
        <dbReference type="Proteomes" id="UP000652307"/>
    </source>
</evidence>
<dbReference type="AlphaFoldDB" id="A0A843A7K6"/>
<organism evidence="1 2">
    <name type="scientific">Fervidicoccus fontis</name>
    <dbReference type="NCBI Taxonomy" id="683846"/>
    <lineage>
        <taxon>Archaea</taxon>
        <taxon>Thermoproteota</taxon>
        <taxon>Thermoprotei</taxon>
        <taxon>Fervidicoccales</taxon>
        <taxon>Fervidicoccaceae</taxon>
        <taxon>Fervidicoccus</taxon>
    </lineage>
</organism>
<protein>
    <submittedName>
        <fullName evidence="1">Uncharacterized protein</fullName>
    </submittedName>
</protein>
<accession>A0A843A7K6</accession>
<dbReference type="Proteomes" id="UP000652307">
    <property type="component" value="Unassembled WGS sequence"/>
</dbReference>
<comment type="caution">
    <text evidence="1">The sequence shown here is derived from an EMBL/GenBank/DDBJ whole genome shotgun (WGS) entry which is preliminary data.</text>
</comment>
<dbReference type="EMBL" id="JADEZV010000001">
    <property type="protein sequence ID" value="MBE9390783.1"/>
    <property type="molecule type" value="Genomic_DNA"/>
</dbReference>
<evidence type="ECO:0000313" key="1">
    <source>
        <dbReference type="EMBL" id="MBE9390783.1"/>
    </source>
</evidence>
<name>A0A843A7K6_9CREN</name>
<proteinExistence type="predicted"/>
<gene>
    <name evidence="1" type="ORF">IOK49_01615</name>
</gene>
<reference evidence="1" key="1">
    <citation type="submission" date="2020-10" db="EMBL/GenBank/DDBJ databases">
        <title>Fervidococcus fontis strain 3639Fd - the first crenarchaeon capable of growth on lipids.</title>
        <authorList>
            <person name="Kochetkova T.V."/>
            <person name="Elcheninov A.G."/>
            <person name="Toschakov S.V."/>
            <person name="Kublanov I.V."/>
        </authorList>
    </citation>
    <scope>NUCLEOTIDE SEQUENCE</scope>
    <source>
        <strain evidence="1">3639Fd</strain>
    </source>
</reference>
<dbReference type="RefSeq" id="WP_193803360.1">
    <property type="nucleotide sequence ID" value="NZ_JADEZV010000001.1"/>
</dbReference>
<sequence length="238" mass="28211">MNINLDIFNNELLNEYHNKYYNLLNDIPAADFIEILKKVFTQPIQEIISQINISLLYKVLVSNRLSLDPDLLYKVLKLCKLHVVNKNVVTCFADYIERPLRFYAQQYLRLNNRSRQSSRRKRNSSHNNTSFRKILKKLVEKGYITKDCMESLQKIYRIRCKRAHGEHLTFEDLTELQEALTKLNGTELGKKLRDEFENAYVTATLHYTHFCAGNYNPKRVWSCARMSRFEGSNSWQFL</sequence>